<reference evidence="8" key="2">
    <citation type="submission" date="2025-08" db="UniProtKB">
        <authorList>
            <consortium name="RefSeq"/>
        </authorList>
    </citation>
    <scope>IDENTIFICATION</scope>
</reference>
<dbReference type="SUPFAM" id="SSF50978">
    <property type="entry name" value="WD40 repeat-like"/>
    <property type="match status" value="1"/>
</dbReference>
<dbReference type="CDD" id="cd00200">
    <property type="entry name" value="WD40"/>
    <property type="match status" value="1"/>
</dbReference>
<keyword evidence="2 5" id="KW-0853">WD repeat</keyword>
<feature type="compositionally biased region" description="Basic and acidic residues" evidence="6">
    <location>
        <begin position="153"/>
        <end position="183"/>
    </location>
</feature>
<feature type="compositionally biased region" description="Basic residues" evidence="6">
    <location>
        <begin position="142"/>
        <end position="151"/>
    </location>
</feature>
<dbReference type="Gene3D" id="2.130.10.10">
    <property type="entry name" value="YVTN repeat-like/Quinoprotein amine dehydrogenase"/>
    <property type="match status" value="1"/>
</dbReference>
<evidence type="ECO:0000256" key="2">
    <source>
        <dbReference type="ARBA" id="ARBA00022574"/>
    </source>
</evidence>
<dbReference type="InterPro" id="IPR020472">
    <property type="entry name" value="WD40_PAC1"/>
</dbReference>
<dbReference type="PROSITE" id="PS50896">
    <property type="entry name" value="LISH"/>
    <property type="match status" value="1"/>
</dbReference>
<protein>
    <submittedName>
        <fullName evidence="8">WD40 repeat-containing protein HOS15-like</fullName>
    </submittedName>
</protein>
<gene>
    <name evidence="8" type="primary">LOC107006567</name>
</gene>
<dbReference type="PRINTS" id="PR00320">
    <property type="entry name" value="GPROTEINBRPT"/>
</dbReference>
<reference evidence="7" key="1">
    <citation type="journal article" date="2014" name="Nat. Genet.">
        <title>The genome of the stress-tolerant wild tomato species Solanum pennellii.</title>
        <authorList>
            <person name="Bolger A."/>
            <person name="Scossa F."/>
            <person name="Bolger M.E."/>
            <person name="Lanz C."/>
            <person name="Maumus F."/>
            <person name="Tohge T."/>
            <person name="Quesneville H."/>
            <person name="Alseekh S."/>
            <person name="Sorensen I."/>
            <person name="Lichtenstein G."/>
            <person name="Fich E.A."/>
            <person name="Conte M."/>
            <person name="Keller H."/>
            <person name="Schneeberger K."/>
            <person name="Schwacke R."/>
            <person name="Ofner I."/>
            <person name="Vrebalov J."/>
            <person name="Xu Y."/>
            <person name="Osorio S."/>
            <person name="Aflitos S.A."/>
            <person name="Schijlen E."/>
            <person name="Jimenez-Gomez J.M."/>
            <person name="Ryngajllo M."/>
            <person name="Kimura S."/>
            <person name="Kumar R."/>
            <person name="Koenig D."/>
            <person name="Headland L.R."/>
            <person name="Maloof J.N."/>
            <person name="Sinha N."/>
            <person name="van Ham R.C."/>
            <person name="Lankhorst R.K."/>
            <person name="Mao L."/>
            <person name="Vogel A."/>
            <person name="Arsova B."/>
            <person name="Panstruga R."/>
            <person name="Fei Z."/>
            <person name="Rose J.K."/>
            <person name="Zamir D."/>
            <person name="Carrari F."/>
            <person name="Giovannoni J.J."/>
            <person name="Weigel D."/>
            <person name="Usadel B."/>
            <person name="Fernie A.R."/>
        </authorList>
    </citation>
    <scope>NUCLEOTIDE SEQUENCE [LARGE SCALE GENOMIC DNA]</scope>
    <source>
        <strain evidence="7">cv. LA0716</strain>
    </source>
</reference>
<dbReference type="SMART" id="SM00320">
    <property type="entry name" value="WD40"/>
    <property type="match status" value="5"/>
</dbReference>
<dbReference type="GeneID" id="107006567"/>
<dbReference type="InterPro" id="IPR036322">
    <property type="entry name" value="WD40_repeat_dom_sf"/>
</dbReference>
<dbReference type="Pfam" id="PF00400">
    <property type="entry name" value="WD40"/>
    <property type="match status" value="4"/>
</dbReference>
<dbReference type="InterPro" id="IPR006594">
    <property type="entry name" value="LisH"/>
</dbReference>
<keyword evidence="4" id="KW-0539">Nucleus</keyword>
<evidence type="ECO:0000313" key="7">
    <source>
        <dbReference type="Proteomes" id="UP000694930"/>
    </source>
</evidence>
<name>A0ABM1V1L8_SOLPN</name>
<dbReference type="InterPro" id="IPR015943">
    <property type="entry name" value="WD40/YVTN_repeat-like_dom_sf"/>
</dbReference>
<proteinExistence type="predicted"/>
<dbReference type="InterPro" id="IPR019775">
    <property type="entry name" value="WD40_repeat_CS"/>
</dbReference>
<feature type="region of interest" description="Disordered" evidence="6">
    <location>
        <begin position="142"/>
        <end position="183"/>
    </location>
</feature>
<evidence type="ECO:0000256" key="6">
    <source>
        <dbReference type="SAM" id="MobiDB-lite"/>
    </source>
</evidence>
<evidence type="ECO:0000256" key="4">
    <source>
        <dbReference type="ARBA" id="ARBA00023242"/>
    </source>
</evidence>
<dbReference type="PANTHER" id="PTHR22846:SF67">
    <property type="entry name" value="F-BOX-LIKE_WD REPEAT-CONTAINING PROTEIN TBL1XR1 ISOFORM X1"/>
    <property type="match status" value="1"/>
</dbReference>
<dbReference type="Gene3D" id="1.20.960.30">
    <property type="match status" value="2"/>
</dbReference>
<evidence type="ECO:0000313" key="8">
    <source>
        <dbReference type="RefSeq" id="XP_027769636.1"/>
    </source>
</evidence>
<evidence type="ECO:0000256" key="5">
    <source>
        <dbReference type="PROSITE-ProRule" id="PRU00221"/>
    </source>
</evidence>
<dbReference type="InterPro" id="IPR045183">
    <property type="entry name" value="Ebi-like"/>
</dbReference>
<comment type="subcellular location">
    <subcellularLocation>
        <location evidence="1">Nucleus</location>
    </subcellularLocation>
</comment>
<dbReference type="PROSITE" id="PS50082">
    <property type="entry name" value="WD_REPEATS_2"/>
    <property type="match status" value="4"/>
</dbReference>
<feature type="repeat" description="WD" evidence="5">
    <location>
        <begin position="284"/>
        <end position="325"/>
    </location>
</feature>
<accession>A0ABM1V1L8</accession>
<dbReference type="PROSITE" id="PS00678">
    <property type="entry name" value="WD_REPEATS_1"/>
    <property type="match status" value="1"/>
</dbReference>
<dbReference type="PROSITE" id="PS50294">
    <property type="entry name" value="WD_REPEATS_REGION"/>
    <property type="match status" value="4"/>
</dbReference>
<keyword evidence="7" id="KW-1185">Reference proteome</keyword>
<dbReference type="Proteomes" id="UP000694930">
    <property type="component" value="Chromosome 12"/>
</dbReference>
<feature type="repeat" description="WD" evidence="5">
    <location>
        <begin position="367"/>
        <end position="408"/>
    </location>
</feature>
<feature type="repeat" description="WD" evidence="5">
    <location>
        <begin position="243"/>
        <end position="275"/>
    </location>
</feature>
<keyword evidence="3" id="KW-0677">Repeat</keyword>
<dbReference type="PANTHER" id="PTHR22846">
    <property type="entry name" value="WD40 REPEAT PROTEIN"/>
    <property type="match status" value="1"/>
</dbReference>
<evidence type="ECO:0000256" key="1">
    <source>
        <dbReference type="ARBA" id="ARBA00004123"/>
    </source>
</evidence>
<evidence type="ECO:0000256" key="3">
    <source>
        <dbReference type="ARBA" id="ARBA00022737"/>
    </source>
</evidence>
<dbReference type="InterPro" id="IPR001680">
    <property type="entry name" value="WD40_rpt"/>
</dbReference>
<feature type="repeat" description="WD" evidence="5">
    <location>
        <begin position="188"/>
        <end position="229"/>
    </location>
</feature>
<dbReference type="RefSeq" id="XP_027769636.1">
    <property type="nucleotide sequence ID" value="XM_027913835.1"/>
</dbReference>
<sequence length="471" mass="53191">MVKLLKEAFAVVRPLRDSNINTFSGTFGSLFPLNKISRASLTFELLNYIVFHYFSESGFTHQTFTFGYEARINRSTIDGHLVPINALVKIVQKGIQYLELETNLSNDDTDMDEDFKLLEPMDLITKSVDELRRIIKEKKEKAQKKKLRGKGKANADHKREPTRRTEMEKQHKEKEREHDRERSDVMVLEGHTSEVFACAWSPEGSLLASGSGDATARIWTIGDGPFNSTIPNVLVLNHLDSQATEENKDVTSLDWNREGTLLATGSYDGQARIWKRSGELVSTLNKHKGPIMSLKWNKKGNYLLSGSIDTTAVIWNVKYGESKQQFGFHSGQLLDVAWQNNDAFSTSSAESMIYVCKVGENKPVKKFPGHQNEINSINWDPSGSLLASCSDDTTVKIWSMKQDVCLHDFREHSKASLTSELLDYIVFHYFSETGFTYSAFTFGYEPGINRSTMDGLLVPVGALIQFVQKDI</sequence>
<organism evidence="7 8">
    <name type="scientific">Solanum pennellii</name>
    <name type="common">Tomato</name>
    <name type="synonym">Lycopersicon pennellii</name>
    <dbReference type="NCBI Taxonomy" id="28526"/>
    <lineage>
        <taxon>Eukaryota</taxon>
        <taxon>Viridiplantae</taxon>
        <taxon>Streptophyta</taxon>
        <taxon>Embryophyta</taxon>
        <taxon>Tracheophyta</taxon>
        <taxon>Spermatophyta</taxon>
        <taxon>Magnoliopsida</taxon>
        <taxon>eudicotyledons</taxon>
        <taxon>Gunneridae</taxon>
        <taxon>Pentapetalae</taxon>
        <taxon>asterids</taxon>
        <taxon>lamiids</taxon>
        <taxon>Solanales</taxon>
        <taxon>Solanaceae</taxon>
        <taxon>Solanoideae</taxon>
        <taxon>Solaneae</taxon>
        <taxon>Solanum</taxon>
        <taxon>Solanum subgen. Lycopersicon</taxon>
    </lineage>
</organism>